<dbReference type="Proteomes" id="UP000266178">
    <property type="component" value="Unassembled WGS sequence"/>
</dbReference>
<dbReference type="AlphaFoldDB" id="A0A399FCC5"/>
<proteinExistence type="predicted"/>
<sequence>MGSFLEFRLRCRWVPATFDRVELIHEDSGERAEVQVSWLYRYAPREVLEGLYLKGQAELWCTPGVWHSLKTSRLVA</sequence>
<organism evidence="1 2">
    <name type="scientific">Meiothermus granaticius NBRC 107808</name>
    <dbReference type="NCBI Taxonomy" id="1227551"/>
    <lineage>
        <taxon>Bacteria</taxon>
        <taxon>Thermotogati</taxon>
        <taxon>Deinococcota</taxon>
        <taxon>Deinococci</taxon>
        <taxon>Thermales</taxon>
        <taxon>Thermaceae</taxon>
        <taxon>Meiothermus</taxon>
    </lineage>
</organism>
<accession>A0A399FCC5</accession>
<dbReference type="RefSeq" id="WP_119356599.1">
    <property type="nucleotide sequence ID" value="NZ_BJXM01000003.1"/>
</dbReference>
<reference evidence="1 2" key="1">
    <citation type="submission" date="2018-08" db="EMBL/GenBank/DDBJ databases">
        <title>Meiothermus granaticius genome AF-68 sequencing project.</title>
        <authorList>
            <person name="Da Costa M.S."/>
            <person name="Albuquerque L."/>
            <person name="Raposo P."/>
            <person name="Froufe H.J.C."/>
            <person name="Barroso C.S."/>
            <person name="Egas C."/>
        </authorList>
    </citation>
    <scope>NUCLEOTIDE SEQUENCE [LARGE SCALE GENOMIC DNA]</scope>
    <source>
        <strain evidence="1 2">AF-68</strain>
    </source>
</reference>
<keyword evidence="2" id="KW-1185">Reference proteome</keyword>
<gene>
    <name evidence="1" type="ORF">Mgrana_01092</name>
</gene>
<evidence type="ECO:0000313" key="2">
    <source>
        <dbReference type="Proteomes" id="UP000266178"/>
    </source>
</evidence>
<dbReference type="EMBL" id="QWLB01000011">
    <property type="protein sequence ID" value="RIH92969.1"/>
    <property type="molecule type" value="Genomic_DNA"/>
</dbReference>
<protein>
    <submittedName>
        <fullName evidence="1">Uncharacterized protein</fullName>
    </submittedName>
</protein>
<evidence type="ECO:0000313" key="1">
    <source>
        <dbReference type="EMBL" id="RIH92969.1"/>
    </source>
</evidence>
<dbReference type="OrthoDB" id="72893at2"/>
<name>A0A399FCC5_9DEIN</name>
<comment type="caution">
    <text evidence="1">The sequence shown here is derived from an EMBL/GenBank/DDBJ whole genome shotgun (WGS) entry which is preliminary data.</text>
</comment>